<evidence type="ECO:0000256" key="2">
    <source>
        <dbReference type="ARBA" id="ARBA00022485"/>
    </source>
</evidence>
<gene>
    <name evidence="6" type="ORF">S06H3_37777</name>
</gene>
<dbReference type="InterPro" id="IPR003451">
    <property type="entry name" value="LytB/IspH"/>
</dbReference>
<comment type="cofactor">
    <cofactor evidence="1">
        <name>[4Fe-4S] cluster</name>
        <dbReference type="ChEBI" id="CHEBI:49883"/>
    </cofactor>
</comment>
<accession>X1N7F3</accession>
<evidence type="ECO:0008006" key="7">
    <source>
        <dbReference type="Google" id="ProtNLM"/>
    </source>
</evidence>
<evidence type="ECO:0000256" key="3">
    <source>
        <dbReference type="ARBA" id="ARBA00022723"/>
    </source>
</evidence>
<dbReference type="AlphaFoldDB" id="X1N7F3"/>
<name>X1N7F3_9ZZZZ</name>
<keyword evidence="4" id="KW-0408">Iron</keyword>
<dbReference type="PANTHER" id="PTHR30426:SF0">
    <property type="entry name" value="4-HYDROXY-3-METHYLBUT-2-ENYL DIPHOSPHATE REDUCTASE"/>
    <property type="match status" value="1"/>
</dbReference>
<protein>
    <recommendedName>
        <fullName evidence="7">4-hydroxy-3-methylbut-2-enyl diphosphate reductase</fullName>
    </recommendedName>
</protein>
<sequence length="54" mass="6143">MQKQMSIKIHLGKSSGFCFGVKRALEIAHQTVKSQDNIYMLGDIVHNEDVVRQI</sequence>
<dbReference type="GO" id="GO:0046872">
    <property type="term" value="F:metal ion binding"/>
    <property type="evidence" value="ECO:0007669"/>
    <property type="project" value="UniProtKB-KW"/>
</dbReference>
<reference evidence="6" key="1">
    <citation type="journal article" date="2014" name="Front. Microbiol.">
        <title>High frequency of phylogenetically diverse reductive dehalogenase-homologous genes in deep subseafloor sedimentary metagenomes.</title>
        <authorList>
            <person name="Kawai M."/>
            <person name="Futagami T."/>
            <person name="Toyoda A."/>
            <person name="Takaki Y."/>
            <person name="Nishi S."/>
            <person name="Hori S."/>
            <person name="Arai W."/>
            <person name="Tsubouchi T."/>
            <person name="Morono Y."/>
            <person name="Uchiyama I."/>
            <person name="Ito T."/>
            <person name="Fujiyama A."/>
            <person name="Inagaki F."/>
            <person name="Takami H."/>
        </authorList>
    </citation>
    <scope>NUCLEOTIDE SEQUENCE</scope>
    <source>
        <strain evidence="6">Expedition CK06-06</strain>
    </source>
</reference>
<evidence type="ECO:0000256" key="4">
    <source>
        <dbReference type="ARBA" id="ARBA00023004"/>
    </source>
</evidence>
<dbReference type="GO" id="GO:0019288">
    <property type="term" value="P:isopentenyl diphosphate biosynthetic process, methylerythritol 4-phosphate pathway"/>
    <property type="evidence" value="ECO:0007669"/>
    <property type="project" value="InterPro"/>
</dbReference>
<evidence type="ECO:0000256" key="5">
    <source>
        <dbReference type="ARBA" id="ARBA00023014"/>
    </source>
</evidence>
<evidence type="ECO:0000313" key="6">
    <source>
        <dbReference type="EMBL" id="GAI26161.1"/>
    </source>
</evidence>
<dbReference type="Gene3D" id="3.40.50.11270">
    <property type="match status" value="1"/>
</dbReference>
<dbReference type="PANTHER" id="PTHR30426">
    <property type="entry name" value="4-HYDROXY-3-METHYLBUT-2-ENYL DIPHOSPHATE REDUCTASE"/>
    <property type="match status" value="1"/>
</dbReference>
<dbReference type="GO" id="GO:0051745">
    <property type="term" value="F:4-hydroxy-3-methylbut-2-enyl diphosphate reductase activity"/>
    <property type="evidence" value="ECO:0007669"/>
    <property type="project" value="InterPro"/>
</dbReference>
<comment type="caution">
    <text evidence="6">The sequence shown here is derived from an EMBL/GenBank/DDBJ whole genome shotgun (WGS) entry which is preliminary data.</text>
</comment>
<evidence type="ECO:0000256" key="1">
    <source>
        <dbReference type="ARBA" id="ARBA00001966"/>
    </source>
</evidence>
<keyword evidence="5" id="KW-0411">Iron-sulfur</keyword>
<dbReference type="GO" id="GO:0050992">
    <property type="term" value="P:dimethylallyl diphosphate biosynthetic process"/>
    <property type="evidence" value="ECO:0007669"/>
    <property type="project" value="InterPro"/>
</dbReference>
<proteinExistence type="predicted"/>
<keyword evidence="3" id="KW-0479">Metal-binding</keyword>
<dbReference type="Pfam" id="PF02401">
    <property type="entry name" value="LYTB"/>
    <property type="match status" value="1"/>
</dbReference>
<organism evidence="6">
    <name type="scientific">marine sediment metagenome</name>
    <dbReference type="NCBI Taxonomy" id="412755"/>
    <lineage>
        <taxon>unclassified sequences</taxon>
        <taxon>metagenomes</taxon>
        <taxon>ecological metagenomes</taxon>
    </lineage>
</organism>
<dbReference type="GO" id="GO:0051539">
    <property type="term" value="F:4 iron, 4 sulfur cluster binding"/>
    <property type="evidence" value="ECO:0007669"/>
    <property type="project" value="UniProtKB-KW"/>
</dbReference>
<feature type="non-terminal residue" evidence="6">
    <location>
        <position position="54"/>
    </location>
</feature>
<keyword evidence="2" id="KW-0004">4Fe-4S</keyword>
<dbReference type="EMBL" id="BARV01022977">
    <property type="protein sequence ID" value="GAI26161.1"/>
    <property type="molecule type" value="Genomic_DNA"/>
</dbReference>